<dbReference type="InterPro" id="IPR021508">
    <property type="entry name" value="Gp17-like"/>
</dbReference>
<dbReference type="Gene3D" id="3.30.2000.30">
    <property type="match status" value="1"/>
</dbReference>
<sequence>MSYGAAAALQAAVFQRLEAAPALTGVSIHDDVPHGGGQGTWVLIGPEDVRDASDGTGGGAEHRFTVSVISDAAGFLAAKRIAVAISDALVGADLALGRGRLVALGFMRATARRLGGRGGARRIDLTFRARIED</sequence>
<evidence type="ECO:0000313" key="1">
    <source>
        <dbReference type="EMBL" id="SNX69051.1"/>
    </source>
</evidence>
<protein>
    <submittedName>
        <fullName evidence="1">Uncharacterized protein DUF3168</fullName>
    </submittedName>
</protein>
<dbReference type="AlphaFoldDB" id="A0A285CNG3"/>
<organism evidence="1 2">
    <name type="scientific">Cereibacter ovatus</name>
    <dbReference type="NCBI Taxonomy" id="439529"/>
    <lineage>
        <taxon>Bacteria</taxon>
        <taxon>Pseudomonadati</taxon>
        <taxon>Pseudomonadota</taxon>
        <taxon>Alphaproteobacteria</taxon>
        <taxon>Rhodobacterales</taxon>
        <taxon>Paracoccaceae</taxon>
        <taxon>Cereibacter</taxon>
    </lineage>
</organism>
<dbReference type="Pfam" id="PF11367">
    <property type="entry name" value="Tail_completion_gp17"/>
    <property type="match status" value="1"/>
</dbReference>
<evidence type="ECO:0000313" key="2">
    <source>
        <dbReference type="Proteomes" id="UP000219467"/>
    </source>
</evidence>
<dbReference type="OrthoDB" id="7644395at2"/>
<dbReference type="InterPro" id="IPR053745">
    <property type="entry name" value="Viral_Tail_Comp_sf"/>
</dbReference>
<gene>
    <name evidence="1" type="ORF">SAMN05878503_10336</name>
</gene>
<dbReference type="Proteomes" id="UP000219467">
    <property type="component" value="Unassembled WGS sequence"/>
</dbReference>
<name>A0A285CNG3_9RHOB</name>
<accession>A0A285CNG3</accession>
<dbReference type="RefSeq" id="WP_097029516.1">
    <property type="nucleotide sequence ID" value="NZ_OAOQ01000003.1"/>
</dbReference>
<proteinExistence type="predicted"/>
<dbReference type="EMBL" id="OAOQ01000003">
    <property type="protein sequence ID" value="SNX69051.1"/>
    <property type="molecule type" value="Genomic_DNA"/>
</dbReference>
<reference evidence="2" key="1">
    <citation type="submission" date="2017-08" db="EMBL/GenBank/DDBJ databases">
        <authorList>
            <person name="Varghese N."/>
            <person name="Submissions S."/>
        </authorList>
    </citation>
    <scope>NUCLEOTIDE SEQUENCE [LARGE SCALE GENOMIC DNA]</scope>
    <source>
        <strain evidence="2">JA234</strain>
    </source>
</reference>
<keyword evidence="2" id="KW-1185">Reference proteome</keyword>